<dbReference type="Proteomes" id="UP000181936">
    <property type="component" value="Chromosome"/>
</dbReference>
<dbReference type="OrthoDB" id="2428552at2"/>
<evidence type="ECO:0000256" key="1">
    <source>
        <dbReference type="SAM" id="Phobius"/>
    </source>
</evidence>
<feature type="transmembrane region" description="Helical" evidence="1">
    <location>
        <begin position="36"/>
        <end position="54"/>
    </location>
</feature>
<dbReference type="RefSeq" id="WP_072580813.1">
    <property type="nucleotide sequence ID" value="NZ_CP016020.1"/>
</dbReference>
<feature type="transmembrane region" description="Helical" evidence="1">
    <location>
        <begin position="66"/>
        <end position="85"/>
    </location>
</feature>
<organism evidence="2 3">
    <name type="scientific">Bacillus weihaiensis</name>
    <dbReference type="NCBI Taxonomy" id="1547283"/>
    <lineage>
        <taxon>Bacteria</taxon>
        <taxon>Bacillati</taxon>
        <taxon>Bacillota</taxon>
        <taxon>Bacilli</taxon>
        <taxon>Bacillales</taxon>
        <taxon>Bacillaceae</taxon>
        <taxon>Bacillus</taxon>
    </lineage>
</organism>
<keyword evidence="1" id="KW-0472">Membrane</keyword>
<gene>
    <name evidence="2" type="ORF">A9C19_15405</name>
</gene>
<keyword evidence="1" id="KW-0812">Transmembrane</keyword>
<evidence type="ECO:0008006" key="4">
    <source>
        <dbReference type="Google" id="ProtNLM"/>
    </source>
</evidence>
<dbReference type="EMBL" id="CP016020">
    <property type="protein sequence ID" value="APH06012.1"/>
    <property type="molecule type" value="Genomic_DNA"/>
</dbReference>
<accession>A0A1L3MUJ5</accession>
<protein>
    <recommendedName>
        <fullName evidence="4">DUF4181 domain-containing protein</fullName>
    </recommendedName>
</protein>
<proteinExistence type="predicted"/>
<name>A0A1L3MUJ5_9BACI</name>
<reference evidence="2 3" key="1">
    <citation type="journal article" date="2016" name="Sci. Rep.">
        <title>Complete genome sequence and transcriptomic analysis of a novel marine strain Bacillus weihaiensis reveals the mechanism of brown algae degradation.</title>
        <authorList>
            <person name="Zhu Y."/>
            <person name="Chen P."/>
            <person name="Bao Y."/>
            <person name="Men Y."/>
            <person name="Zeng Y."/>
            <person name="Yang J."/>
            <person name="Sun J."/>
            <person name="Sun Y."/>
        </authorList>
    </citation>
    <scope>NUCLEOTIDE SEQUENCE [LARGE SCALE GENOMIC DNA]</scope>
    <source>
        <strain evidence="2 3">Alg07</strain>
    </source>
</reference>
<evidence type="ECO:0000313" key="2">
    <source>
        <dbReference type="EMBL" id="APH06012.1"/>
    </source>
</evidence>
<evidence type="ECO:0000313" key="3">
    <source>
        <dbReference type="Proteomes" id="UP000181936"/>
    </source>
</evidence>
<keyword evidence="3" id="KW-1185">Reference proteome</keyword>
<keyword evidence="1" id="KW-1133">Transmembrane helix</keyword>
<dbReference type="KEGG" id="bwh:A9C19_15405"/>
<feature type="transmembrane region" description="Helical" evidence="1">
    <location>
        <begin position="9"/>
        <end position="30"/>
    </location>
</feature>
<dbReference type="AlphaFoldDB" id="A0A1L3MUJ5"/>
<sequence>MKKTQCNTWIFLVFGALGLALVGFGGVMFIEIHHTKGYLTVVFALIITSIYIEYLERKAGISKKMIWIRGGVSILILIILTFFFFV</sequence>